<dbReference type="Proteomes" id="UP001321749">
    <property type="component" value="Unassembled WGS sequence"/>
</dbReference>
<evidence type="ECO:0000256" key="2">
    <source>
        <dbReference type="ARBA" id="ARBA00022723"/>
    </source>
</evidence>
<evidence type="ECO:0000256" key="4">
    <source>
        <dbReference type="PIRSR" id="PIRSR602401-1"/>
    </source>
</evidence>
<dbReference type="PANTHER" id="PTHR24305">
    <property type="entry name" value="CYTOCHROME P450"/>
    <property type="match status" value="1"/>
</dbReference>
<feature type="transmembrane region" description="Helical" evidence="5">
    <location>
        <begin position="26"/>
        <end position="45"/>
    </location>
</feature>
<keyword evidence="3 4" id="KW-0408">Iron</keyword>
<keyword evidence="5" id="KW-0472">Membrane</keyword>
<dbReference type="InterPro" id="IPR036396">
    <property type="entry name" value="Cyt_P450_sf"/>
</dbReference>
<dbReference type="EMBL" id="MU865097">
    <property type="protein sequence ID" value="KAK4457796.1"/>
    <property type="molecule type" value="Genomic_DNA"/>
</dbReference>
<dbReference type="Gene3D" id="1.10.630.10">
    <property type="entry name" value="Cytochrome P450"/>
    <property type="match status" value="1"/>
</dbReference>
<dbReference type="InterPro" id="IPR002401">
    <property type="entry name" value="Cyt_P450_E_grp-I"/>
</dbReference>
<dbReference type="PRINTS" id="PR00385">
    <property type="entry name" value="P450"/>
</dbReference>
<keyword evidence="7" id="KW-1185">Reference proteome</keyword>
<evidence type="ECO:0000313" key="7">
    <source>
        <dbReference type="Proteomes" id="UP001321749"/>
    </source>
</evidence>
<keyword evidence="5" id="KW-1133">Transmembrane helix</keyword>
<dbReference type="InterPro" id="IPR050121">
    <property type="entry name" value="Cytochrome_P450_monoxygenase"/>
</dbReference>
<protein>
    <submittedName>
        <fullName evidence="6">Cytochrome P450</fullName>
    </submittedName>
</protein>
<keyword evidence="5" id="KW-0812">Transmembrane</keyword>
<evidence type="ECO:0000256" key="1">
    <source>
        <dbReference type="ARBA" id="ARBA00022617"/>
    </source>
</evidence>
<proteinExistence type="predicted"/>
<dbReference type="AlphaFoldDB" id="A0AAV9HAI1"/>
<reference evidence="6" key="1">
    <citation type="journal article" date="2023" name="Mol. Phylogenet. Evol.">
        <title>Genome-scale phylogeny and comparative genomics of the fungal order Sordariales.</title>
        <authorList>
            <person name="Hensen N."/>
            <person name="Bonometti L."/>
            <person name="Westerberg I."/>
            <person name="Brannstrom I.O."/>
            <person name="Guillou S."/>
            <person name="Cros-Aarteil S."/>
            <person name="Calhoun S."/>
            <person name="Haridas S."/>
            <person name="Kuo A."/>
            <person name="Mondo S."/>
            <person name="Pangilinan J."/>
            <person name="Riley R."/>
            <person name="LaButti K."/>
            <person name="Andreopoulos B."/>
            <person name="Lipzen A."/>
            <person name="Chen C."/>
            <person name="Yan M."/>
            <person name="Daum C."/>
            <person name="Ng V."/>
            <person name="Clum A."/>
            <person name="Steindorff A."/>
            <person name="Ohm R.A."/>
            <person name="Martin F."/>
            <person name="Silar P."/>
            <person name="Natvig D.O."/>
            <person name="Lalanne C."/>
            <person name="Gautier V."/>
            <person name="Ament-Velasquez S.L."/>
            <person name="Kruys A."/>
            <person name="Hutchinson M.I."/>
            <person name="Powell A.J."/>
            <person name="Barry K."/>
            <person name="Miller A.N."/>
            <person name="Grigoriev I.V."/>
            <person name="Debuchy R."/>
            <person name="Gladieux P."/>
            <person name="Hiltunen Thoren M."/>
            <person name="Johannesson H."/>
        </authorList>
    </citation>
    <scope>NUCLEOTIDE SEQUENCE</scope>
    <source>
        <strain evidence="6">PSN324</strain>
    </source>
</reference>
<gene>
    <name evidence="6" type="ORF">QBC42DRAFT_235559</name>
</gene>
<sequence length="522" mass="57929">MKDGRTLPASNNLNSAQGPPSLPPCLMFGPTVVLSLLAWISYYFLRSWSRLRHVPGPLLASLSPLWLVHKLSTGRFVQHLKDVSDKDGPLVRIGPNDLLCTDPDTIRRMSAARSPYRKGDFYESSRVIPGYDNVVSQRDEVKHKALRAKMAGAFAGRENGSLPGFEASIDRQVLRLAALIDAKYLSEKASLRPLDLTAKAHYFALDVISETSFGTAFGFLDEDKDLFQFLEITNSALPVMNLLAVVPMLTNLVYSWPLRLLLPNTNDRAGLGRLMSLAQGCVDARLSPEAKQGHDMLQAFINSGMAYDDLVQQMFVQIVAGSITTASAIRDTLLALISTPSAYTALRREIDENIASGRISSPVITDAEADALPYLQAVIREGMRMWPPTTGFGSKQVPKGGDVICGYHVPEGTQVAQNFWGMMRLKSIWGEDADAFRPERWLEAKSQGKEKVWNSVVELDFGSGKYQCLGKRIALMELNKIFVELLRRYDFALVDPQTHVGSKSGVFWVSSEVWLRVSSRER</sequence>
<dbReference type="GO" id="GO:0005506">
    <property type="term" value="F:iron ion binding"/>
    <property type="evidence" value="ECO:0007669"/>
    <property type="project" value="InterPro"/>
</dbReference>
<reference evidence="6" key="2">
    <citation type="submission" date="2023-06" db="EMBL/GenBank/DDBJ databases">
        <authorList>
            <consortium name="Lawrence Berkeley National Laboratory"/>
            <person name="Mondo S.J."/>
            <person name="Hensen N."/>
            <person name="Bonometti L."/>
            <person name="Westerberg I."/>
            <person name="Brannstrom I.O."/>
            <person name="Guillou S."/>
            <person name="Cros-Aarteil S."/>
            <person name="Calhoun S."/>
            <person name="Haridas S."/>
            <person name="Kuo A."/>
            <person name="Pangilinan J."/>
            <person name="Riley R."/>
            <person name="Labutti K."/>
            <person name="Andreopoulos B."/>
            <person name="Lipzen A."/>
            <person name="Chen C."/>
            <person name="Yanf M."/>
            <person name="Daum C."/>
            <person name="Ng V."/>
            <person name="Clum A."/>
            <person name="Steindorff A."/>
            <person name="Ohm R."/>
            <person name="Martin F."/>
            <person name="Silar P."/>
            <person name="Natvig D."/>
            <person name="Lalanne C."/>
            <person name="Gautier V."/>
            <person name="Ament-Velasquez S.L."/>
            <person name="Kruys A."/>
            <person name="Hutchinson M.I."/>
            <person name="Powell A.J."/>
            <person name="Barry K."/>
            <person name="Miller A.N."/>
            <person name="Grigoriev I.V."/>
            <person name="Debuchy R."/>
            <person name="Gladieux P."/>
            <person name="Thoren M.H."/>
            <person name="Johannesson H."/>
        </authorList>
    </citation>
    <scope>NUCLEOTIDE SEQUENCE</scope>
    <source>
        <strain evidence="6">PSN324</strain>
    </source>
</reference>
<organism evidence="6 7">
    <name type="scientific">Cladorrhinum samala</name>
    <dbReference type="NCBI Taxonomy" id="585594"/>
    <lineage>
        <taxon>Eukaryota</taxon>
        <taxon>Fungi</taxon>
        <taxon>Dikarya</taxon>
        <taxon>Ascomycota</taxon>
        <taxon>Pezizomycotina</taxon>
        <taxon>Sordariomycetes</taxon>
        <taxon>Sordariomycetidae</taxon>
        <taxon>Sordariales</taxon>
        <taxon>Podosporaceae</taxon>
        <taxon>Cladorrhinum</taxon>
    </lineage>
</organism>
<keyword evidence="1 4" id="KW-0349">Heme</keyword>
<dbReference type="CDD" id="cd11060">
    <property type="entry name" value="CYP57A1-like"/>
    <property type="match status" value="1"/>
</dbReference>
<evidence type="ECO:0000256" key="3">
    <source>
        <dbReference type="ARBA" id="ARBA00023004"/>
    </source>
</evidence>
<keyword evidence="2 4" id="KW-0479">Metal-binding</keyword>
<dbReference type="PANTHER" id="PTHR24305:SF168">
    <property type="entry name" value="P450, PUTATIVE (EUROFUNG)-RELATED"/>
    <property type="match status" value="1"/>
</dbReference>
<feature type="binding site" description="axial binding residue" evidence="4">
    <location>
        <position position="468"/>
    </location>
    <ligand>
        <name>heme</name>
        <dbReference type="ChEBI" id="CHEBI:30413"/>
    </ligand>
    <ligandPart>
        <name>Fe</name>
        <dbReference type="ChEBI" id="CHEBI:18248"/>
    </ligandPart>
</feature>
<comment type="caution">
    <text evidence="6">The sequence shown here is derived from an EMBL/GenBank/DDBJ whole genome shotgun (WGS) entry which is preliminary data.</text>
</comment>
<evidence type="ECO:0000313" key="6">
    <source>
        <dbReference type="EMBL" id="KAK4457796.1"/>
    </source>
</evidence>
<dbReference type="Pfam" id="PF00067">
    <property type="entry name" value="p450"/>
    <property type="match status" value="1"/>
</dbReference>
<dbReference type="GO" id="GO:0016705">
    <property type="term" value="F:oxidoreductase activity, acting on paired donors, with incorporation or reduction of molecular oxygen"/>
    <property type="evidence" value="ECO:0007669"/>
    <property type="project" value="InterPro"/>
</dbReference>
<comment type="cofactor">
    <cofactor evidence="4">
        <name>heme</name>
        <dbReference type="ChEBI" id="CHEBI:30413"/>
    </cofactor>
</comment>
<evidence type="ECO:0000256" key="5">
    <source>
        <dbReference type="SAM" id="Phobius"/>
    </source>
</evidence>
<accession>A0AAV9HAI1</accession>
<dbReference type="InterPro" id="IPR001128">
    <property type="entry name" value="Cyt_P450"/>
</dbReference>
<dbReference type="GO" id="GO:0020037">
    <property type="term" value="F:heme binding"/>
    <property type="evidence" value="ECO:0007669"/>
    <property type="project" value="InterPro"/>
</dbReference>
<name>A0AAV9HAI1_9PEZI</name>
<dbReference type="PRINTS" id="PR00463">
    <property type="entry name" value="EP450I"/>
</dbReference>
<dbReference type="SUPFAM" id="SSF48264">
    <property type="entry name" value="Cytochrome P450"/>
    <property type="match status" value="1"/>
</dbReference>
<dbReference type="GO" id="GO:0004497">
    <property type="term" value="F:monooxygenase activity"/>
    <property type="evidence" value="ECO:0007669"/>
    <property type="project" value="InterPro"/>
</dbReference>